<dbReference type="SMART" id="SM01329">
    <property type="entry name" value="Iso_dh"/>
    <property type="match status" value="1"/>
</dbReference>
<dbReference type="Proteomes" id="UP000198883">
    <property type="component" value="Unassembled WGS sequence"/>
</dbReference>
<dbReference type="FunFam" id="3.40.718.10:FF:000004">
    <property type="entry name" value="3-isopropylmalate dehydrogenase"/>
    <property type="match status" value="1"/>
</dbReference>
<feature type="domain" description="Isopropylmalate dehydrogenase-like" evidence="17">
    <location>
        <begin position="5"/>
        <end position="354"/>
    </location>
</feature>
<feature type="binding site" evidence="15">
    <location>
        <position position="250"/>
    </location>
    <ligand>
        <name>Mg(2+)</name>
        <dbReference type="ChEBI" id="CHEBI:18420"/>
    </ligand>
</feature>
<dbReference type="Pfam" id="PF00180">
    <property type="entry name" value="Iso_dh"/>
    <property type="match status" value="1"/>
</dbReference>
<comment type="pathway">
    <text evidence="3 15 16">Amino-acid biosynthesis; L-leucine biosynthesis; L-leucine from 3-methyl-2-oxobutanoate: step 3/4.</text>
</comment>
<dbReference type="AlphaFoldDB" id="A0A1H7YR22"/>
<dbReference type="GO" id="GO:0003862">
    <property type="term" value="F:3-isopropylmalate dehydrogenase activity"/>
    <property type="evidence" value="ECO:0007669"/>
    <property type="project" value="UniProtKB-UniRule"/>
</dbReference>
<dbReference type="OrthoDB" id="9767905at2"/>
<evidence type="ECO:0000256" key="10">
    <source>
        <dbReference type="ARBA" id="ARBA00023002"/>
    </source>
</evidence>
<evidence type="ECO:0000256" key="3">
    <source>
        <dbReference type="ARBA" id="ARBA00004762"/>
    </source>
</evidence>
<dbReference type="InterPro" id="IPR024084">
    <property type="entry name" value="IsoPropMal-DH-like_dom"/>
</dbReference>
<dbReference type="RefSeq" id="WP_090922590.1">
    <property type="nucleotide sequence ID" value="NZ_CP016180.1"/>
</dbReference>
<keyword evidence="8 15" id="KW-0479">Metal-binding</keyword>
<comment type="catalytic activity">
    <reaction evidence="1 15 16">
        <text>(2R,3S)-3-isopropylmalate + NAD(+) = 4-methyl-2-oxopentanoate + CO2 + NADH</text>
        <dbReference type="Rhea" id="RHEA:32271"/>
        <dbReference type="ChEBI" id="CHEBI:16526"/>
        <dbReference type="ChEBI" id="CHEBI:17865"/>
        <dbReference type="ChEBI" id="CHEBI:35121"/>
        <dbReference type="ChEBI" id="CHEBI:57540"/>
        <dbReference type="ChEBI" id="CHEBI:57945"/>
        <dbReference type="EC" id="1.1.1.85"/>
    </reaction>
</comment>
<comment type="subunit">
    <text evidence="5 15 16">Homodimer.</text>
</comment>
<dbReference type="Gene3D" id="3.40.718.10">
    <property type="entry name" value="Isopropylmalate Dehydrogenase"/>
    <property type="match status" value="1"/>
</dbReference>
<evidence type="ECO:0000313" key="19">
    <source>
        <dbReference type="EMBL" id="SEM48304.1"/>
    </source>
</evidence>
<dbReference type="InterPro" id="IPR019818">
    <property type="entry name" value="IsoCit/isopropylmalate_DH_CS"/>
</dbReference>
<accession>A0A1H7YR22</accession>
<keyword evidence="6 15" id="KW-0432">Leucine biosynthesis</keyword>
<keyword evidence="7 15" id="KW-0028">Amino-acid biosynthesis</keyword>
<evidence type="ECO:0000256" key="12">
    <source>
        <dbReference type="ARBA" id="ARBA00023211"/>
    </source>
</evidence>
<feature type="binding site" evidence="15">
    <location>
        <position position="226"/>
    </location>
    <ligand>
        <name>Mg(2+)</name>
        <dbReference type="ChEBI" id="CHEBI:18420"/>
    </ligand>
</feature>
<dbReference type="GO" id="GO:0051287">
    <property type="term" value="F:NAD binding"/>
    <property type="evidence" value="ECO:0007669"/>
    <property type="project" value="InterPro"/>
</dbReference>
<reference evidence="18 21" key="3">
    <citation type="journal article" date="2023" name="Front. Microbiol.">
        <title>Phylogeography and host specificity of Pasteurellaceae pathogenic to sea-farmed fish in the north-east Atlantic.</title>
        <authorList>
            <person name="Gulla S."/>
            <person name="Colquhoun D.J."/>
            <person name="Olsen A.B."/>
            <person name="Spilsberg B."/>
            <person name="Lagesen K."/>
            <person name="Aakesson C.P."/>
            <person name="Strom S."/>
            <person name="Manji F."/>
            <person name="Birkbeck T.H."/>
            <person name="Nilsen H.K."/>
        </authorList>
    </citation>
    <scope>NUCLEOTIDE SEQUENCE [LARGE SCALE GENOMIC DNA]</scope>
    <source>
        <strain evidence="18 21">VIO11850</strain>
    </source>
</reference>
<reference evidence="19" key="2">
    <citation type="submission" date="2016-10" db="EMBL/GenBank/DDBJ databases">
        <authorList>
            <person name="de Groot N.N."/>
        </authorList>
    </citation>
    <scope>NUCLEOTIDE SEQUENCE [LARGE SCALE GENOMIC DNA]</scope>
    <source>
        <strain evidence="19">DSM 24204</strain>
    </source>
</reference>
<evidence type="ECO:0000256" key="7">
    <source>
        <dbReference type="ARBA" id="ARBA00022605"/>
    </source>
</evidence>
<comment type="subcellular location">
    <subcellularLocation>
        <location evidence="15">Cytoplasm</location>
    </subcellularLocation>
</comment>
<dbReference type="GO" id="GO:0000287">
    <property type="term" value="F:magnesium ion binding"/>
    <property type="evidence" value="ECO:0007669"/>
    <property type="project" value="InterPro"/>
</dbReference>
<evidence type="ECO:0000256" key="5">
    <source>
        <dbReference type="ARBA" id="ARBA00011738"/>
    </source>
</evidence>
<evidence type="ECO:0000256" key="9">
    <source>
        <dbReference type="ARBA" id="ARBA00022842"/>
    </source>
</evidence>
<gene>
    <name evidence="15 18" type="primary">leuB</name>
    <name evidence="18" type="ORF">QJT92_08770</name>
    <name evidence="19" type="ORF">SAMN05444853_1205</name>
</gene>
<comment type="function">
    <text evidence="14 15 16">Catalyzes the oxidation of 3-carboxy-2-hydroxy-4-methylpentanoate (3-isopropylmalate) to 3-carboxy-4-methyl-2-oxopentanoate. The product decarboxylates to 4-methyl-2 oxopentanoate.</text>
</comment>
<feature type="binding site" evidence="15">
    <location>
        <begin position="284"/>
        <end position="296"/>
    </location>
    <ligand>
        <name>NAD(+)</name>
        <dbReference type="ChEBI" id="CHEBI:57540"/>
    </ligand>
</feature>
<dbReference type="NCBIfam" id="TIGR00169">
    <property type="entry name" value="leuB"/>
    <property type="match status" value="1"/>
</dbReference>
<name>A0A1H7YR22_9PAST</name>
<proteinExistence type="inferred from homology"/>
<dbReference type="GeneID" id="83544312"/>
<evidence type="ECO:0000256" key="16">
    <source>
        <dbReference type="RuleBase" id="RU004445"/>
    </source>
</evidence>
<dbReference type="PROSITE" id="PS00470">
    <property type="entry name" value="IDH_IMDH"/>
    <property type="match status" value="1"/>
</dbReference>
<organism evidence="19 20">
    <name type="scientific">Phocoenobacter skyensis</name>
    <dbReference type="NCBI Taxonomy" id="97481"/>
    <lineage>
        <taxon>Bacteria</taxon>
        <taxon>Pseudomonadati</taxon>
        <taxon>Pseudomonadota</taxon>
        <taxon>Gammaproteobacteria</taxon>
        <taxon>Pasteurellales</taxon>
        <taxon>Pasteurellaceae</taxon>
        <taxon>Phocoenobacter</taxon>
    </lineage>
</organism>
<dbReference type="UniPathway" id="UPA00048">
    <property type="reaction ID" value="UER00072"/>
</dbReference>
<sequence length="359" mass="39647">MKTYNVAVLSGDGIGPEVMQEAIKVLDTVQNKFNFKLNYQYFDVGGIAIDKHNTPLPDETLAGCKESDAILFGSVGGPKWENLPPEKQPERGALLPLRKHFELFCNLRPATLYKGLEKFCPLRADIAQRGFDIVTVRELTGGIYFGQPKGREGTGQQEKAFDTEVYYRHEIERIARIGFETAMKRKKHLTSVDKANVLTSSILWRDVVTELSKEYPEVTLDHIYIDNATMQLIKQPDFFDVLLCSNIFGDIISDECAMITGSMGMLPSASLNEKGFGLYEPAGGSAPDIAGKNIANPIAQILSAALMLRYSFNLNNAATAIENAVQYILKQGHRTADLADNTTAISTSEMGNLIAKNIK</sequence>
<keyword evidence="11 15" id="KW-0520">NAD</keyword>
<evidence type="ECO:0000256" key="4">
    <source>
        <dbReference type="ARBA" id="ARBA00008319"/>
    </source>
</evidence>
<feature type="site" description="Important for catalysis" evidence="15">
    <location>
        <position position="194"/>
    </location>
</feature>
<dbReference type="EMBL" id="FOBN01000020">
    <property type="protein sequence ID" value="SEM48304.1"/>
    <property type="molecule type" value="Genomic_DNA"/>
</dbReference>
<dbReference type="SUPFAM" id="SSF53659">
    <property type="entry name" value="Isocitrate/Isopropylmalate dehydrogenase-like"/>
    <property type="match status" value="1"/>
</dbReference>
<dbReference type="PANTHER" id="PTHR42979:SF1">
    <property type="entry name" value="3-ISOPROPYLMALATE DEHYDROGENASE"/>
    <property type="match status" value="1"/>
</dbReference>
<dbReference type="HAMAP" id="MF_01033">
    <property type="entry name" value="LeuB_type1"/>
    <property type="match status" value="1"/>
</dbReference>
<keyword evidence="10 15" id="KW-0560">Oxidoreductase</keyword>
<keyword evidence="13 15" id="KW-0100">Branched-chain amino acid biosynthesis</keyword>
<feature type="binding site" evidence="15">
    <location>
        <begin position="77"/>
        <end position="90"/>
    </location>
    <ligand>
        <name>NAD(+)</name>
        <dbReference type="ChEBI" id="CHEBI:57540"/>
    </ligand>
</feature>
<feature type="binding site" evidence="15">
    <location>
        <position position="254"/>
    </location>
    <ligand>
        <name>Mg(2+)</name>
        <dbReference type="ChEBI" id="CHEBI:18420"/>
    </ligand>
</feature>
<feature type="binding site" evidence="15">
    <location>
        <position position="137"/>
    </location>
    <ligand>
        <name>substrate</name>
    </ligand>
</feature>
<feature type="binding site" evidence="15">
    <location>
        <position position="108"/>
    </location>
    <ligand>
        <name>substrate</name>
    </ligand>
</feature>
<dbReference type="GO" id="GO:0005829">
    <property type="term" value="C:cytosol"/>
    <property type="evidence" value="ECO:0007669"/>
    <property type="project" value="TreeGrafter"/>
</dbReference>
<evidence type="ECO:0000256" key="8">
    <source>
        <dbReference type="ARBA" id="ARBA00022723"/>
    </source>
</evidence>
<dbReference type="PANTHER" id="PTHR42979">
    <property type="entry name" value="3-ISOPROPYLMALATE DEHYDROGENASE"/>
    <property type="match status" value="1"/>
</dbReference>
<evidence type="ECO:0000259" key="17">
    <source>
        <dbReference type="SMART" id="SM01329"/>
    </source>
</evidence>
<feature type="binding site" evidence="15">
    <location>
        <position position="226"/>
    </location>
    <ligand>
        <name>substrate</name>
    </ligand>
</feature>
<comment type="cofactor">
    <cofactor evidence="15 16">
        <name>Mg(2+)</name>
        <dbReference type="ChEBI" id="CHEBI:18420"/>
    </cofactor>
    <cofactor evidence="15 16">
        <name>Mn(2+)</name>
        <dbReference type="ChEBI" id="CHEBI:29035"/>
    </cofactor>
    <text evidence="15 16">Binds 1 Mg(2+) or Mn(2+) ion per subunit.</text>
</comment>
<keyword evidence="12 15" id="KW-0464">Manganese</keyword>
<evidence type="ECO:0000256" key="1">
    <source>
        <dbReference type="ARBA" id="ARBA00000624"/>
    </source>
</evidence>
<keyword evidence="15" id="KW-0963">Cytoplasm</keyword>
<evidence type="ECO:0000256" key="11">
    <source>
        <dbReference type="ARBA" id="ARBA00023027"/>
    </source>
</evidence>
<comment type="cofactor">
    <cofactor evidence="2">
        <name>Mn(2+)</name>
        <dbReference type="ChEBI" id="CHEBI:29035"/>
    </cofactor>
</comment>
<dbReference type="EMBL" id="JASAVS010000020">
    <property type="protein sequence ID" value="MDP8086009.1"/>
    <property type="molecule type" value="Genomic_DNA"/>
</dbReference>
<dbReference type="InterPro" id="IPR004429">
    <property type="entry name" value="Isopropylmalate_DH"/>
</dbReference>
<evidence type="ECO:0000256" key="14">
    <source>
        <dbReference type="ARBA" id="ARBA00023577"/>
    </source>
</evidence>
<dbReference type="STRING" id="97481.SAMN05444853_1205"/>
<dbReference type="Proteomes" id="UP001224812">
    <property type="component" value="Unassembled WGS sequence"/>
</dbReference>
<feature type="site" description="Important for catalysis" evidence="15">
    <location>
        <position position="144"/>
    </location>
</feature>
<reference evidence="20" key="1">
    <citation type="submission" date="2016-10" db="EMBL/GenBank/DDBJ databases">
        <authorList>
            <person name="Varghese N."/>
            <person name="Submissions S."/>
        </authorList>
    </citation>
    <scope>NUCLEOTIDE SEQUENCE [LARGE SCALE GENOMIC DNA]</scope>
    <source>
        <strain evidence="20">DSM 24204</strain>
    </source>
</reference>
<evidence type="ECO:0000313" key="18">
    <source>
        <dbReference type="EMBL" id="MDP8086009.1"/>
    </source>
</evidence>
<evidence type="ECO:0000256" key="15">
    <source>
        <dbReference type="HAMAP-Rule" id="MF_01033"/>
    </source>
</evidence>
<keyword evidence="21" id="KW-1185">Reference proteome</keyword>
<evidence type="ECO:0000256" key="13">
    <source>
        <dbReference type="ARBA" id="ARBA00023304"/>
    </source>
</evidence>
<protein>
    <recommendedName>
        <fullName evidence="15">3-isopropylmalate dehydrogenase</fullName>
        <ecNumber evidence="15">1.1.1.85</ecNumber>
    </recommendedName>
    <alternativeName>
        <fullName evidence="15">3-IPM-DH</fullName>
    </alternativeName>
    <alternativeName>
        <fullName evidence="15">Beta-IPM dehydrogenase</fullName>
        <shortName evidence="15">IMDH</shortName>
    </alternativeName>
</protein>
<evidence type="ECO:0000256" key="6">
    <source>
        <dbReference type="ARBA" id="ARBA00022430"/>
    </source>
</evidence>
<evidence type="ECO:0000313" key="21">
    <source>
        <dbReference type="Proteomes" id="UP001224812"/>
    </source>
</evidence>
<comment type="similarity">
    <text evidence="4 15">Belongs to the isocitrate and isopropylmalate dehydrogenases family. LeuB type 1 subfamily.</text>
</comment>
<dbReference type="EC" id="1.1.1.85" evidence="15"/>
<evidence type="ECO:0000313" key="20">
    <source>
        <dbReference type="Proteomes" id="UP000198883"/>
    </source>
</evidence>
<keyword evidence="9 15" id="KW-0460">Magnesium</keyword>
<evidence type="ECO:0000256" key="2">
    <source>
        <dbReference type="ARBA" id="ARBA00001936"/>
    </source>
</evidence>
<feature type="binding site" evidence="15">
    <location>
        <position position="98"/>
    </location>
    <ligand>
        <name>substrate</name>
    </ligand>
</feature>
<dbReference type="GO" id="GO:0009098">
    <property type="term" value="P:L-leucine biosynthetic process"/>
    <property type="evidence" value="ECO:0007669"/>
    <property type="project" value="UniProtKB-UniRule"/>
</dbReference>